<dbReference type="PANTHER" id="PTHR15852">
    <property type="entry name" value="PLASTID TRANSCRIPTIONALLY ACTIVE PROTEIN"/>
    <property type="match status" value="1"/>
</dbReference>
<dbReference type="EMBL" id="KN652340">
    <property type="protein sequence ID" value="KHN28874.1"/>
    <property type="molecule type" value="Genomic_DNA"/>
</dbReference>
<dbReference type="GO" id="GO:0101031">
    <property type="term" value="C:protein folding chaperone complex"/>
    <property type="evidence" value="ECO:0007669"/>
    <property type="project" value="TreeGrafter"/>
</dbReference>
<reference evidence="3 4" key="2">
    <citation type="submission" date="2018-09" db="EMBL/GenBank/DDBJ databases">
        <title>A high-quality reference genome of wild soybean provides a powerful tool to mine soybean genomes.</title>
        <authorList>
            <person name="Xie M."/>
            <person name="Chung C.Y.L."/>
            <person name="Li M.-W."/>
            <person name="Wong F.-L."/>
            <person name="Chan T.-F."/>
            <person name="Lam H.-M."/>
        </authorList>
    </citation>
    <scope>NUCLEOTIDE SEQUENCE [LARGE SCALE GENOMIC DNA]</scope>
    <source>
        <strain evidence="4">cv. W05</strain>
        <tissue evidence="3">Hypocotyl of etiolated seedlings</tissue>
    </source>
</reference>
<protein>
    <recommendedName>
        <fullName evidence="1">BSD2 cysteine rich domain-containing protein</fullName>
    </recommendedName>
</protein>
<keyword evidence="4" id="KW-1185">Reference proteome</keyword>
<reference evidence="2" key="1">
    <citation type="submission" date="2014-07" db="EMBL/GenBank/DDBJ databases">
        <title>Identification of a novel salt tolerance gene in wild soybean by whole-genome sequencing.</title>
        <authorList>
            <person name="Lam H.-M."/>
            <person name="Qi X."/>
            <person name="Li M.-W."/>
            <person name="Liu X."/>
            <person name="Xie M."/>
            <person name="Ni M."/>
            <person name="Xu X."/>
        </authorList>
    </citation>
    <scope>NUCLEOTIDE SEQUENCE [LARGE SCALE GENOMIC DNA]</scope>
    <source>
        <tissue evidence="2">Root</tissue>
    </source>
</reference>
<name>A0A0B2R9Q5_GLYSO</name>
<dbReference type="PANTHER" id="PTHR15852:SF51">
    <property type="entry name" value="PROTEIN BUNDLE SHEATH DEFECTIVE 2, CHLOROPLASTIC"/>
    <property type="match status" value="1"/>
</dbReference>
<evidence type="ECO:0000313" key="4">
    <source>
        <dbReference type="Proteomes" id="UP000289340"/>
    </source>
</evidence>
<feature type="domain" description="BSD2 cysteine rich" evidence="1">
    <location>
        <begin position="65"/>
        <end position="133"/>
    </location>
</feature>
<accession>A0A0B2R9Q5</accession>
<dbReference type="GO" id="GO:0009570">
    <property type="term" value="C:chloroplast stroma"/>
    <property type="evidence" value="ECO:0007669"/>
    <property type="project" value="TreeGrafter"/>
</dbReference>
<dbReference type="GO" id="GO:0044183">
    <property type="term" value="F:protein folding chaperone"/>
    <property type="evidence" value="ECO:0007669"/>
    <property type="project" value="TreeGrafter"/>
</dbReference>
<dbReference type="Gramene" id="XM_028381729.1">
    <property type="protein sequence ID" value="XP_028237530.1"/>
    <property type="gene ID" value="LOC114416743"/>
</dbReference>
<dbReference type="InterPro" id="IPR036410">
    <property type="entry name" value="HSP_DnaJ_Cys-rich_dom_sf"/>
</dbReference>
<dbReference type="InterPro" id="IPR057453">
    <property type="entry name" value="BSD2_CRD"/>
</dbReference>
<proteinExistence type="predicted"/>
<dbReference type="Pfam" id="PF25436">
    <property type="entry name" value="BSD2_CRD"/>
    <property type="match status" value="1"/>
</dbReference>
<dbReference type="EMBL" id="QZWG01000006">
    <property type="protein sequence ID" value="RZC08712.1"/>
    <property type="molecule type" value="Genomic_DNA"/>
</dbReference>
<dbReference type="Proteomes" id="UP000053555">
    <property type="component" value="Unassembled WGS sequence"/>
</dbReference>
<dbReference type="Proteomes" id="UP000289340">
    <property type="component" value="Chromosome 6"/>
</dbReference>
<evidence type="ECO:0000313" key="3">
    <source>
        <dbReference type="EMBL" id="RZC08712.1"/>
    </source>
</evidence>
<sequence length="133" mass="13908">MAHPLSFAPICSFKSSSTPGALTVTGNSVVSAFIRINEACHDSKARNFQSLKVKAADDNPSTKTKSIVCSDCEGNGAILCTQCKGTGVNSVDHFNGQFKAGGLCWLCRGKRDILCGSCNGAGFIGGFMSTFDD</sequence>
<dbReference type="SMR" id="A0A0B2R9Q5"/>
<evidence type="ECO:0000259" key="1">
    <source>
        <dbReference type="Pfam" id="PF25436"/>
    </source>
</evidence>
<gene>
    <name evidence="3" type="ORF">D0Y65_015430</name>
    <name evidence="2" type="ORF">glysoja_049977</name>
</gene>
<dbReference type="SUPFAM" id="SSF57938">
    <property type="entry name" value="DnaJ/Hsp40 cysteine-rich domain"/>
    <property type="match status" value="1"/>
</dbReference>
<organism evidence="2">
    <name type="scientific">Glycine soja</name>
    <name type="common">Wild soybean</name>
    <dbReference type="NCBI Taxonomy" id="3848"/>
    <lineage>
        <taxon>Eukaryota</taxon>
        <taxon>Viridiplantae</taxon>
        <taxon>Streptophyta</taxon>
        <taxon>Embryophyta</taxon>
        <taxon>Tracheophyta</taxon>
        <taxon>Spermatophyta</taxon>
        <taxon>Magnoliopsida</taxon>
        <taxon>eudicotyledons</taxon>
        <taxon>Gunneridae</taxon>
        <taxon>Pentapetalae</taxon>
        <taxon>rosids</taxon>
        <taxon>fabids</taxon>
        <taxon>Fabales</taxon>
        <taxon>Fabaceae</taxon>
        <taxon>Papilionoideae</taxon>
        <taxon>50 kb inversion clade</taxon>
        <taxon>NPAAA clade</taxon>
        <taxon>indigoferoid/millettioid clade</taxon>
        <taxon>Phaseoleae</taxon>
        <taxon>Glycine</taxon>
        <taxon>Glycine subgen. Soja</taxon>
    </lineage>
</organism>
<dbReference type="AlphaFoldDB" id="A0A0B2R9Q5"/>
<evidence type="ECO:0000313" key="2">
    <source>
        <dbReference type="EMBL" id="KHN28874.1"/>
    </source>
</evidence>